<evidence type="ECO:0000313" key="8">
    <source>
        <dbReference type="EMBL" id="MBK6264459.1"/>
    </source>
</evidence>
<dbReference type="PANTHER" id="PTHR43214:SF41">
    <property type="entry name" value="NITRATE_NITRITE RESPONSE REGULATOR PROTEIN NARP"/>
    <property type="match status" value="1"/>
</dbReference>
<dbReference type="EMBL" id="JAEQBW010000001">
    <property type="protein sequence ID" value="MBK6264459.1"/>
    <property type="molecule type" value="Genomic_DNA"/>
</dbReference>
<dbReference type="SUPFAM" id="SSF46894">
    <property type="entry name" value="C-terminal effector domain of the bipartite response regulators"/>
    <property type="match status" value="1"/>
</dbReference>
<dbReference type="Pfam" id="PF00196">
    <property type="entry name" value="GerE"/>
    <property type="match status" value="1"/>
</dbReference>
<feature type="domain" description="Response regulatory" evidence="7">
    <location>
        <begin position="8"/>
        <end position="126"/>
    </location>
</feature>
<evidence type="ECO:0000259" key="7">
    <source>
        <dbReference type="PROSITE" id="PS50110"/>
    </source>
</evidence>
<dbReference type="InterPro" id="IPR058245">
    <property type="entry name" value="NreC/VraR/RcsB-like_REC"/>
</dbReference>
<dbReference type="InterPro" id="IPR001789">
    <property type="entry name" value="Sig_transdc_resp-reg_receiver"/>
</dbReference>
<evidence type="ECO:0000313" key="9">
    <source>
        <dbReference type="Proteomes" id="UP000611723"/>
    </source>
</evidence>
<organism evidence="8 9">
    <name type="scientific">Marivirga aurantiaca</name>
    <dbReference type="NCBI Taxonomy" id="2802615"/>
    <lineage>
        <taxon>Bacteria</taxon>
        <taxon>Pseudomonadati</taxon>
        <taxon>Bacteroidota</taxon>
        <taxon>Cytophagia</taxon>
        <taxon>Cytophagales</taxon>
        <taxon>Marivirgaceae</taxon>
        <taxon>Marivirga</taxon>
    </lineage>
</organism>
<dbReference type="GO" id="GO:0006355">
    <property type="term" value="P:regulation of DNA-templated transcription"/>
    <property type="evidence" value="ECO:0007669"/>
    <property type="project" value="InterPro"/>
</dbReference>
<dbReference type="Gene3D" id="3.40.50.2300">
    <property type="match status" value="1"/>
</dbReference>
<evidence type="ECO:0000256" key="5">
    <source>
        <dbReference type="PROSITE-ProRule" id="PRU00169"/>
    </source>
</evidence>
<dbReference type="GO" id="GO:0003677">
    <property type="term" value="F:DNA binding"/>
    <property type="evidence" value="ECO:0007669"/>
    <property type="project" value="UniProtKB-KW"/>
</dbReference>
<keyword evidence="9" id="KW-1185">Reference proteome</keyword>
<proteinExistence type="predicted"/>
<evidence type="ECO:0000256" key="4">
    <source>
        <dbReference type="ARBA" id="ARBA00023163"/>
    </source>
</evidence>
<dbReference type="CDD" id="cd06170">
    <property type="entry name" value="LuxR_C_like"/>
    <property type="match status" value="1"/>
</dbReference>
<keyword evidence="3" id="KW-0238">DNA-binding</keyword>
<feature type="domain" description="HTH luxR-type" evidence="6">
    <location>
        <begin position="152"/>
        <end position="217"/>
    </location>
</feature>
<reference evidence="8" key="1">
    <citation type="submission" date="2021-01" db="EMBL/GenBank/DDBJ databases">
        <title>Marivirga aurantiaca sp. nov., isolated from intertidal surface sediments.</title>
        <authorList>
            <person name="Zhang M."/>
        </authorList>
    </citation>
    <scope>NUCLEOTIDE SEQUENCE</scope>
    <source>
        <strain evidence="8">S37H4</strain>
    </source>
</reference>
<dbReference type="SMART" id="SM00421">
    <property type="entry name" value="HTH_LUXR"/>
    <property type="match status" value="1"/>
</dbReference>
<dbReference type="AlphaFoldDB" id="A0A935C6M8"/>
<dbReference type="PROSITE" id="PS50043">
    <property type="entry name" value="HTH_LUXR_2"/>
    <property type="match status" value="1"/>
</dbReference>
<evidence type="ECO:0000259" key="6">
    <source>
        <dbReference type="PROSITE" id="PS50043"/>
    </source>
</evidence>
<dbReference type="Pfam" id="PF00072">
    <property type="entry name" value="Response_reg"/>
    <property type="match status" value="1"/>
</dbReference>
<gene>
    <name evidence="8" type="ORF">JKA74_05370</name>
</gene>
<evidence type="ECO:0000256" key="1">
    <source>
        <dbReference type="ARBA" id="ARBA00022553"/>
    </source>
</evidence>
<dbReference type="SUPFAM" id="SSF52172">
    <property type="entry name" value="CheY-like"/>
    <property type="match status" value="1"/>
</dbReference>
<keyword evidence="1 5" id="KW-0597">Phosphoprotein</keyword>
<sequence>MLGKGNTHVLIVDDHLIVRDGIKALLSKSDGIKVVGIAANGDEALKLLRNIHRNVKVVLMDISMPQMDGISATRQIKMEFPHLNVLALSMHDDESHIIDILQEGALGYILKTTSKKELVHAIFRVAEGQSYFGKEASDKLLNYLSGKEDRKEVKATDVLTERETEILGLIAEEYTNLQISEKLFLSPRTIDTHRRNIMQKLNAKNTAGLVKYALTHNIK</sequence>
<evidence type="ECO:0000256" key="2">
    <source>
        <dbReference type="ARBA" id="ARBA00023015"/>
    </source>
</evidence>
<keyword evidence="4" id="KW-0804">Transcription</keyword>
<dbReference type="PANTHER" id="PTHR43214">
    <property type="entry name" value="TWO-COMPONENT RESPONSE REGULATOR"/>
    <property type="match status" value="1"/>
</dbReference>
<feature type="modified residue" description="4-aspartylphosphate" evidence="5">
    <location>
        <position position="61"/>
    </location>
</feature>
<dbReference type="SMART" id="SM00448">
    <property type="entry name" value="REC"/>
    <property type="match status" value="1"/>
</dbReference>
<keyword evidence="2" id="KW-0805">Transcription regulation</keyword>
<dbReference type="Proteomes" id="UP000611723">
    <property type="component" value="Unassembled WGS sequence"/>
</dbReference>
<dbReference type="GO" id="GO:0000160">
    <property type="term" value="P:phosphorelay signal transduction system"/>
    <property type="evidence" value="ECO:0007669"/>
    <property type="project" value="InterPro"/>
</dbReference>
<protein>
    <submittedName>
        <fullName evidence="8">Response regulator transcription factor</fullName>
    </submittedName>
</protein>
<dbReference type="InterPro" id="IPR016032">
    <property type="entry name" value="Sig_transdc_resp-reg_C-effctor"/>
</dbReference>
<comment type="caution">
    <text evidence="8">The sequence shown here is derived from an EMBL/GenBank/DDBJ whole genome shotgun (WGS) entry which is preliminary data.</text>
</comment>
<dbReference type="PROSITE" id="PS50110">
    <property type="entry name" value="RESPONSE_REGULATORY"/>
    <property type="match status" value="1"/>
</dbReference>
<dbReference type="InterPro" id="IPR011006">
    <property type="entry name" value="CheY-like_superfamily"/>
</dbReference>
<accession>A0A935C6M8</accession>
<dbReference type="PRINTS" id="PR00038">
    <property type="entry name" value="HTHLUXR"/>
</dbReference>
<dbReference type="CDD" id="cd17535">
    <property type="entry name" value="REC_NarL-like"/>
    <property type="match status" value="1"/>
</dbReference>
<evidence type="ECO:0000256" key="3">
    <source>
        <dbReference type="ARBA" id="ARBA00023125"/>
    </source>
</evidence>
<name>A0A935C6M8_9BACT</name>
<dbReference type="InterPro" id="IPR000792">
    <property type="entry name" value="Tscrpt_reg_LuxR_C"/>
</dbReference>
<dbReference type="RefSeq" id="WP_201430120.1">
    <property type="nucleotide sequence ID" value="NZ_JAEQBW010000001.1"/>
</dbReference>
<dbReference type="InterPro" id="IPR039420">
    <property type="entry name" value="WalR-like"/>
</dbReference>